<feature type="transmembrane region" description="Helical" evidence="2">
    <location>
        <begin position="63"/>
        <end position="83"/>
    </location>
</feature>
<evidence type="ECO:0000313" key="3">
    <source>
        <dbReference type="EMBL" id="DAZ95429.1"/>
    </source>
</evidence>
<feature type="transmembrane region" description="Helical" evidence="2">
    <location>
        <begin position="199"/>
        <end position="216"/>
    </location>
</feature>
<feature type="transmembrane region" description="Helical" evidence="2">
    <location>
        <begin position="30"/>
        <end position="51"/>
    </location>
</feature>
<feature type="transmembrane region" description="Helical" evidence="2">
    <location>
        <begin position="337"/>
        <end position="358"/>
    </location>
</feature>
<name>A0AAV2YS08_9STRA</name>
<dbReference type="Proteomes" id="UP001146120">
    <property type="component" value="Unassembled WGS sequence"/>
</dbReference>
<feature type="compositionally biased region" description="Low complexity" evidence="1">
    <location>
        <begin position="567"/>
        <end position="582"/>
    </location>
</feature>
<gene>
    <name evidence="3" type="ORF">N0F65_006319</name>
</gene>
<reference evidence="3" key="1">
    <citation type="submission" date="2022-11" db="EMBL/GenBank/DDBJ databases">
        <authorList>
            <person name="Morgan W.R."/>
            <person name="Tartar A."/>
        </authorList>
    </citation>
    <scope>NUCLEOTIDE SEQUENCE</scope>
    <source>
        <strain evidence="3">ARSEF 373</strain>
    </source>
</reference>
<keyword evidence="4" id="KW-1185">Reference proteome</keyword>
<evidence type="ECO:0000313" key="4">
    <source>
        <dbReference type="Proteomes" id="UP001146120"/>
    </source>
</evidence>
<keyword evidence="2" id="KW-1133">Transmembrane helix</keyword>
<feature type="transmembrane region" description="Helical" evidence="2">
    <location>
        <begin position="403"/>
        <end position="427"/>
    </location>
</feature>
<accession>A0AAV2YS08</accession>
<evidence type="ECO:0000256" key="1">
    <source>
        <dbReference type="SAM" id="MobiDB-lite"/>
    </source>
</evidence>
<protein>
    <submittedName>
        <fullName evidence="3">Uncharacterized protein</fullName>
    </submittedName>
</protein>
<dbReference type="EMBL" id="DAKRPA010000205">
    <property type="protein sequence ID" value="DAZ95429.1"/>
    <property type="molecule type" value="Genomic_DNA"/>
</dbReference>
<feature type="transmembrane region" description="Helical" evidence="2">
    <location>
        <begin position="309"/>
        <end position="331"/>
    </location>
</feature>
<proteinExistence type="predicted"/>
<keyword evidence="2" id="KW-0812">Transmembrane</keyword>
<sequence>MNWSGKCECSITRIEHLLAAMAIDEATIRLAARTFCFPMTLVINFSLFQYLVTFHYKRRREPLGILLMGSALVGFVALLPFAMHNAERFGHLNDVSETCTVLTFLVQITITGRDIERKVRIPVLRFVTRASELLMVLDLFVIVENIVEASFPSLDMSMFDSLDNIAEDISLAFIFASRFVFLAMTKGVRQLFKTKKLELLMYTLFVTHEYPFLLLYDLTGVSWEDVQALWHRVTTAMCIMLTIHARFKISSAQPRNPHTTTAGSKAPSSLDPVGPEPSTVVGHVDGSAMVRNATILQINTTEMMEDDELFCMPVTMLINFCLFQYILTLYWKRRRELRVFLLIMCAFVSFAVLVPFAMPEDEEDIVGHLNDISETCSALTFLMQITLLGHDAQRKSRIRSLRVMLLLAELLELFGIFVIGLNLVKIATSSTLLTKLEFLDNTMEDTALAFIFIFRFYCVWLFRGWKKMVQTQKLEMMLYLLFMTHEYPFMLLAKLSNANWELVQGLWNRLTILMCVLVTIHDRLISSRSSKNATSGFSHAPNGEIVKGPKTISAGVRKPHHSSTKGPSASRTSPSTVVSVRSMTQRSMRKLRGDKVTPTPFLP</sequence>
<evidence type="ECO:0000256" key="2">
    <source>
        <dbReference type="SAM" id="Phobius"/>
    </source>
</evidence>
<feature type="compositionally biased region" description="Polar residues" evidence="1">
    <location>
        <begin position="253"/>
        <end position="267"/>
    </location>
</feature>
<reference evidence="3" key="2">
    <citation type="journal article" date="2023" name="Microbiol Resour">
        <title>Decontamination and Annotation of the Draft Genome Sequence of the Oomycete Lagenidium giganteum ARSEF 373.</title>
        <authorList>
            <person name="Morgan W.R."/>
            <person name="Tartar A."/>
        </authorList>
    </citation>
    <scope>NUCLEOTIDE SEQUENCE</scope>
    <source>
        <strain evidence="3">ARSEF 373</strain>
    </source>
</reference>
<feature type="region of interest" description="Disordered" evidence="1">
    <location>
        <begin position="253"/>
        <end position="276"/>
    </location>
</feature>
<organism evidence="3 4">
    <name type="scientific">Lagenidium giganteum</name>
    <dbReference type="NCBI Taxonomy" id="4803"/>
    <lineage>
        <taxon>Eukaryota</taxon>
        <taxon>Sar</taxon>
        <taxon>Stramenopiles</taxon>
        <taxon>Oomycota</taxon>
        <taxon>Peronosporomycetes</taxon>
        <taxon>Pythiales</taxon>
        <taxon>Pythiaceae</taxon>
    </lineage>
</organism>
<feature type="transmembrane region" description="Helical" evidence="2">
    <location>
        <begin position="447"/>
        <end position="465"/>
    </location>
</feature>
<feature type="region of interest" description="Disordered" evidence="1">
    <location>
        <begin position="530"/>
        <end position="603"/>
    </location>
</feature>
<comment type="caution">
    <text evidence="3">The sequence shown here is derived from an EMBL/GenBank/DDBJ whole genome shotgun (WGS) entry which is preliminary data.</text>
</comment>
<dbReference type="AlphaFoldDB" id="A0AAV2YS08"/>
<keyword evidence="2" id="KW-0472">Membrane</keyword>